<keyword evidence="1" id="KW-0812">Transmembrane</keyword>
<dbReference type="EMBL" id="BEHY01000019">
    <property type="protein sequence ID" value="GBD08840.1"/>
    <property type="molecule type" value="Genomic_DNA"/>
</dbReference>
<evidence type="ECO:0000313" key="3">
    <source>
        <dbReference type="Proteomes" id="UP000236642"/>
    </source>
</evidence>
<keyword evidence="1" id="KW-0472">Membrane</keyword>
<name>A0A2H5Y5W8_9CHLR</name>
<comment type="caution">
    <text evidence="2">The sequence shown here is derived from an EMBL/GenBank/DDBJ whole genome shotgun (WGS) entry which is preliminary data.</text>
</comment>
<keyword evidence="1" id="KW-1133">Transmembrane helix</keyword>
<evidence type="ECO:0000313" key="2">
    <source>
        <dbReference type="EMBL" id="GBD08840.1"/>
    </source>
</evidence>
<organism evidence="2 3">
    <name type="scientific">Candidatus Thermoflexus japonica</name>
    <dbReference type="NCBI Taxonomy" id="2035417"/>
    <lineage>
        <taxon>Bacteria</taxon>
        <taxon>Bacillati</taxon>
        <taxon>Chloroflexota</taxon>
        <taxon>Thermoflexia</taxon>
        <taxon>Thermoflexales</taxon>
        <taxon>Thermoflexaceae</taxon>
        <taxon>Thermoflexus</taxon>
    </lineage>
</organism>
<accession>A0A2H5Y5W8</accession>
<protein>
    <recommendedName>
        <fullName evidence="4">DUF4367 domain-containing protein</fullName>
    </recommendedName>
</protein>
<reference evidence="3" key="1">
    <citation type="submission" date="2017-09" db="EMBL/GenBank/DDBJ databases">
        <title>Metaegenomics of thermophilic ammonia-oxidizing enrichment culture.</title>
        <authorList>
            <person name="Kato S."/>
            <person name="Suzuki K."/>
        </authorList>
    </citation>
    <scope>NUCLEOTIDE SEQUENCE [LARGE SCALE GENOMIC DNA]</scope>
</reference>
<feature type="transmembrane region" description="Helical" evidence="1">
    <location>
        <begin position="45"/>
        <end position="64"/>
    </location>
</feature>
<sequence length="258" mass="28507">MEPRPPSEWEDRVRELARQFSYPPAPDLRSRIPRPGVRRPRGRRWAWAAGAFGAFMLALGILLASPARAGLLEFLQIGAVRIRLQPPPTPSKPAATPSPASGAIPETRMLGILDLAGETTLEAAQAQVPFPIRLPTYPPDLGRPDHVYLQGMGGPAVILVWRDPMRPDRIRLALFEIGPGALIEKITPQVLTATTVHGRPALWVEGPYLLQTRSGRWELRRLVEGHVLLWTEGEVTFRLETDLGMEEAVRIAESLSAP</sequence>
<gene>
    <name evidence="2" type="ORF">HRbin22_01082</name>
</gene>
<dbReference type="Proteomes" id="UP000236642">
    <property type="component" value="Unassembled WGS sequence"/>
</dbReference>
<evidence type="ECO:0000256" key="1">
    <source>
        <dbReference type="SAM" id="Phobius"/>
    </source>
</evidence>
<proteinExistence type="predicted"/>
<dbReference type="AlphaFoldDB" id="A0A2H5Y5W8"/>
<evidence type="ECO:0008006" key="4">
    <source>
        <dbReference type="Google" id="ProtNLM"/>
    </source>
</evidence>